<proteinExistence type="predicted"/>
<evidence type="ECO:0000313" key="2">
    <source>
        <dbReference type="Proteomes" id="UP000260664"/>
    </source>
</evidence>
<comment type="caution">
    <text evidence="1">The sequence shown here is derived from an EMBL/GenBank/DDBJ whole genome shotgun (WGS) entry which is preliminary data.</text>
</comment>
<dbReference type="RefSeq" id="WP_117494896.1">
    <property type="nucleotide sequence ID" value="NZ_QSOI01000006.1"/>
</dbReference>
<accession>A0A3E4F6G9</accession>
<name>A0A3E4F6G9_9FIRM</name>
<dbReference type="Proteomes" id="UP000260664">
    <property type="component" value="Unassembled WGS sequence"/>
</dbReference>
<gene>
    <name evidence="1" type="ORF">DXD84_06750</name>
</gene>
<sequence>MGNKDDTRDVLPEELRLEDNMPEELCYDIIEWARGNEHYSCVYRVAKWGKIEESAFLNTYGEIQEGMEILYSFIRTYFYDTLKKAGMDPSILPPVRFN</sequence>
<dbReference type="AlphaFoldDB" id="A0A3E4F6G9"/>
<dbReference type="EMBL" id="QSOI01000006">
    <property type="protein sequence ID" value="RGI84634.1"/>
    <property type="molecule type" value="Genomic_DNA"/>
</dbReference>
<protein>
    <submittedName>
        <fullName evidence="1">Uncharacterized protein</fullName>
    </submittedName>
</protein>
<evidence type="ECO:0000313" key="1">
    <source>
        <dbReference type="EMBL" id="RGI84634.1"/>
    </source>
</evidence>
<reference evidence="1 2" key="1">
    <citation type="submission" date="2018-08" db="EMBL/GenBank/DDBJ databases">
        <title>A genome reference for cultivated species of the human gut microbiota.</title>
        <authorList>
            <person name="Zou Y."/>
            <person name="Xue W."/>
            <person name="Luo G."/>
        </authorList>
    </citation>
    <scope>NUCLEOTIDE SEQUENCE [LARGE SCALE GENOMIC DNA]</scope>
    <source>
        <strain evidence="1 2">TM09-19AC</strain>
    </source>
</reference>
<organism evidence="1 2">
    <name type="scientific">Dorea formicigenerans</name>
    <dbReference type="NCBI Taxonomy" id="39486"/>
    <lineage>
        <taxon>Bacteria</taxon>
        <taxon>Bacillati</taxon>
        <taxon>Bacillota</taxon>
        <taxon>Clostridia</taxon>
        <taxon>Lachnospirales</taxon>
        <taxon>Lachnospiraceae</taxon>
        <taxon>Dorea</taxon>
    </lineage>
</organism>